<accession>A0A7W3PAH8</accession>
<keyword evidence="4" id="KW-1185">Reference proteome</keyword>
<feature type="chain" id="PRO_5039401626" evidence="2">
    <location>
        <begin position="21"/>
        <end position="190"/>
    </location>
</feature>
<evidence type="ECO:0000313" key="4">
    <source>
        <dbReference type="Proteomes" id="UP000580910"/>
    </source>
</evidence>
<evidence type="ECO:0000256" key="2">
    <source>
        <dbReference type="SAM" id="SignalP"/>
    </source>
</evidence>
<feature type="region of interest" description="Disordered" evidence="1">
    <location>
        <begin position="22"/>
        <end position="42"/>
    </location>
</feature>
<evidence type="ECO:0000313" key="3">
    <source>
        <dbReference type="EMBL" id="MBA8804506.1"/>
    </source>
</evidence>
<proteinExistence type="predicted"/>
<protein>
    <submittedName>
        <fullName evidence="3">Uncharacterized protein</fullName>
    </submittedName>
</protein>
<keyword evidence="2" id="KW-0732">Signal</keyword>
<gene>
    <name evidence="3" type="ORF">FB382_002797</name>
</gene>
<feature type="signal peptide" evidence="2">
    <location>
        <begin position="1"/>
        <end position="20"/>
    </location>
</feature>
<dbReference type="PROSITE" id="PS51257">
    <property type="entry name" value="PROKAR_LIPOPROTEIN"/>
    <property type="match status" value="1"/>
</dbReference>
<evidence type="ECO:0000256" key="1">
    <source>
        <dbReference type="SAM" id="MobiDB-lite"/>
    </source>
</evidence>
<comment type="caution">
    <text evidence="3">The sequence shown here is derived from an EMBL/GenBank/DDBJ whole genome shotgun (WGS) entry which is preliminary data.</text>
</comment>
<dbReference type="Proteomes" id="UP000580910">
    <property type="component" value="Unassembled WGS sequence"/>
</dbReference>
<reference evidence="3 4" key="1">
    <citation type="submission" date="2020-07" db="EMBL/GenBank/DDBJ databases">
        <title>Sequencing the genomes of 1000 actinobacteria strains.</title>
        <authorList>
            <person name="Klenk H.-P."/>
        </authorList>
    </citation>
    <scope>NUCLEOTIDE SEQUENCE [LARGE SCALE GENOMIC DNA]</scope>
    <source>
        <strain evidence="3 4">DSM 21349</strain>
    </source>
</reference>
<organism evidence="3 4">
    <name type="scientific">Nocardioides ginsengisegetis</name>
    <dbReference type="NCBI Taxonomy" id="661491"/>
    <lineage>
        <taxon>Bacteria</taxon>
        <taxon>Bacillati</taxon>
        <taxon>Actinomycetota</taxon>
        <taxon>Actinomycetes</taxon>
        <taxon>Propionibacteriales</taxon>
        <taxon>Nocardioidaceae</taxon>
        <taxon>Nocardioides</taxon>
    </lineage>
</organism>
<name>A0A7W3PAH8_9ACTN</name>
<dbReference type="EMBL" id="JACGXA010000001">
    <property type="protein sequence ID" value="MBA8804506.1"/>
    <property type="molecule type" value="Genomic_DNA"/>
</dbReference>
<sequence length="190" mass="19515">MHSRLSGLALALTLSTTALASGCESDPAPAAEPTTSSPSAAAGPAVVMPTGAGVFTSCVILSEGDGDYLWSGTQFRAKGDATLDSAGPHLITNASVVGSWVAEDAKDDGIIVAWKRAGKFLDMLGPLTPAKGASLTAGTTYRLVLRLRPIVEAPQSTINGFDVTWSTDDGQGDTLTDPTVIKLAHSQRDC</sequence>
<dbReference type="RefSeq" id="WP_182540069.1">
    <property type="nucleotide sequence ID" value="NZ_JACGXA010000001.1"/>
</dbReference>
<dbReference type="AlphaFoldDB" id="A0A7W3PAH8"/>